<feature type="compositionally biased region" description="Basic and acidic residues" evidence="1">
    <location>
        <begin position="11"/>
        <end position="21"/>
    </location>
</feature>
<name>A0A5C4JUW6_9HYPH</name>
<comment type="caution">
    <text evidence="2">The sequence shown here is derived from an EMBL/GenBank/DDBJ whole genome shotgun (WGS) entry which is preliminary data.</text>
</comment>
<evidence type="ECO:0000256" key="1">
    <source>
        <dbReference type="SAM" id="MobiDB-lite"/>
    </source>
</evidence>
<dbReference type="RefSeq" id="WP_138747197.1">
    <property type="nucleotide sequence ID" value="NZ_VCLB01000002.1"/>
</dbReference>
<evidence type="ECO:0000313" key="2">
    <source>
        <dbReference type="EMBL" id="TNB49165.1"/>
    </source>
</evidence>
<reference evidence="2 3" key="1">
    <citation type="submission" date="2019-06" db="EMBL/GenBank/DDBJ databases">
        <title>Martelella lutilitoris sp. nov., isolated from a tidal mudflat.</title>
        <authorList>
            <person name="Kim Y.-J."/>
        </authorList>
    </citation>
    <scope>NUCLEOTIDE SEQUENCE [LARGE SCALE GENOMIC DNA]</scope>
    <source>
        <strain evidence="2 3">GH2-6</strain>
    </source>
</reference>
<dbReference type="AlphaFoldDB" id="A0A5C4JUW6"/>
<organism evidence="2 3">
    <name type="scientific">Martelella lutilitoris</name>
    <dbReference type="NCBI Taxonomy" id="2583532"/>
    <lineage>
        <taxon>Bacteria</taxon>
        <taxon>Pseudomonadati</taxon>
        <taxon>Pseudomonadota</taxon>
        <taxon>Alphaproteobacteria</taxon>
        <taxon>Hyphomicrobiales</taxon>
        <taxon>Aurantimonadaceae</taxon>
        <taxon>Martelella</taxon>
    </lineage>
</organism>
<protein>
    <submittedName>
        <fullName evidence="2">Uncharacterized protein</fullName>
    </submittedName>
</protein>
<sequence length="97" mass="10811">MADSQIVALNEEERKTGVTPERAEEIQASILRELEDKKLALEGVTAYVTDKMTWMREGRKGPPPDFLDYASVKPTISGEGLHSSGLPRNGDRDEPKR</sequence>
<dbReference type="EMBL" id="VCLB01000002">
    <property type="protein sequence ID" value="TNB49165.1"/>
    <property type="molecule type" value="Genomic_DNA"/>
</dbReference>
<accession>A0A5C4JUW6</accession>
<dbReference type="Proteomes" id="UP000307874">
    <property type="component" value="Unassembled WGS sequence"/>
</dbReference>
<evidence type="ECO:0000313" key="3">
    <source>
        <dbReference type="Proteomes" id="UP000307874"/>
    </source>
</evidence>
<keyword evidence="3" id="KW-1185">Reference proteome</keyword>
<proteinExistence type="predicted"/>
<feature type="region of interest" description="Disordered" evidence="1">
    <location>
        <begin position="56"/>
        <end position="97"/>
    </location>
</feature>
<gene>
    <name evidence="2" type="ORF">FF124_04010</name>
</gene>
<feature type="region of interest" description="Disordered" evidence="1">
    <location>
        <begin position="1"/>
        <end position="21"/>
    </location>
</feature>